<gene>
    <name evidence="1" type="ORF">HRbin17_00207</name>
</gene>
<protein>
    <recommendedName>
        <fullName evidence="3">Secretin/TonB short N-terminal domain-containing protein</fullName>
    </recommendedName>
</protein>
<dbReference type="EMBL" id="BEHT01000002">
    <property type="protein sequence ID" value="GBC97718.1"/>
    <property type="molecule type" value="Genomic_DNA"/>
</dbReference>
<accession>A0A2H5X949</accession>
<dbReference type="AlphaFoldDB" id="A0A2H5X949"/>
<dbReference type="Proteomes" id="UP000236173">
    <property type="component" value="Unassembled WGS sequence"/>
</dbReference>
<reference evidence="2" key="1">
    <citation type="submission" date="2017-09" db="EMBL/GenBank/DDBJ databases">
        <title>Metaegenomics of thermophilic ammonia-oxidizing enrichment culture.</title>
        <authorList>
            <person name="Kato S."/>
            <person name="Suzuki K."/>
        </authorList>
    </citation>
    <scope>NUCLEOTIDE SEQUENCE [LARGE SCALE GENOMIC DNA]</scope>
</reference>
<evidence type="ECO:0008006" key="3">
    <source>
        <dbReference type="Google" id="ProtNLM"/>
    </source>
</evidence>
<proteinExistence type="predicted"/>
<name>A0A2H5X949_9BACT</name>
<sequence length="210" mass="22980">MSRHIGALTLLAVSILTLAGGWAQNEKRVTIELKEAPIADAFDQLFRAAGENFILQPSVLTAQRLTMRLTEVPFEKALNFLCDLAGLRWERKNGVYLISPRTPAGAAVGGAFFVQPSISLPRMAVGPAEVPGAPVRTPFGLQPFNICPRCRQVVTRSCPKCRRAMEFYWHFCPFDGAKLPPAPTKCPKCGTLLPKVPDPFAPSRKPPIAE</sequence>
<evidence type="ECO:0000313" key="2">
    <source>
        <dbReference type="Proteomes" id="UP000236173"/>
    </source>
</evidence>
<evidence type="ECO:0000313" key="1">
    <source>
        <dbReference type="EMBL" id="GBC97718.1"/>
    </source>
</evidence>
<comment type="caution">
    <text evidence="1">The sequence shown here is derived from an EMBL/GenBank/DDBJ whole genome shotgun (WGS) entry which is preliminary data.</text>
</comment>
<organism evidence="1 2">
    <name type="scientific">Candidatus Fervidibacter japonicus</name>
    <dbReference type="NCBI Taxonomy" id="2035412"/>
    <lineage>
        <taxon>Bacteria</taxon>
        <taxon>Candidatus Fervidibacterota</taxon>
        <taxon>Candidatus Fervidibacter</taxon>
    </lineage>
</organism>
<dbReference type="Gene3D" id="3.30.1370.130">
    <property type="match status" value="1"/>
</dbReference>